<keyword evidence="4" id="KW-1185">Reference proteome</keyword>
<feature type="coiled-coil region" evidence="1">
    <location>
        <begin position="896"/>
        <end position="930"/>
    </location>
</feature>
<feature type="non-terminal residue" evidence="3">
    <location>
        <position position="931"/>
    </location>
</feature>
<accession>A0A9W7DKT8</accession>
<evidence type="ECO:0000256" key="1">
    <source>
        <dbReference type="SAM" id="Coils"/>
    </source>
</evidence>
<dbReference type="AlphaFoldDB" id="A0A9W7DKT8"/>
<keyword evidence="1" id="KW-0175">Coiled coil</keyword>
<protein>
    <submittedName>
        <fullName evidence="3">Uncharacterized protein</fullName>
    </submittedName>
</protein>
<dbReference type="Proteomes" id="UP001165082">
    <property type="component" value="Unassembled WGS sequence"/>
</dbReference>
<comment type="caution">
    <text evidence="3">The sequence shown here is derived from an EMBL/GenBank/DDBJ whole genome shotgun (WGS) entry which is preliminary data.</text>
</comment>
<reference evidence="3" key="1">
    <citation type="submission" date="2022-07" db="EMBL/GenBank/DDBJ databases">
        <title>Genome analysis of Parmales, a sister group of diatoms, reveals the evolutionary specialization of diatoms from phago-mixotrophs to photoautotrophs.</title>
        <authorList>
            <person name="Ban H."/>
            <person name="Sato S."/>
            <person name="Yoshikawa S."/>
            <person name="Kazumasa Y."/>
            <person name="Nakamura Y."/>
            <person name="Ichinomiya M."/>
            <person name="Saitoh K."/>
            <person name="Sato N."/>
            <person name="Blanc-Mathieu R."/>
            <person name="Endo H."/>
            <person name="Kuwata A."/>
            <person name="Ogata H."/>
        </authorList>
    </citation>
    <scope>NUCLEOTIDE SEQUENCE</scope>
</reference>
<feature type="coiled-coil region" evidence="1">
    <location>
        <begin position="214"/>
        <end position="266"/>
    </location>
</feature>
<feature type="coiled-coil region" evidence="1">
    <location>
        <begin position="89"/>
        <end position="116"/>
    </location>
</feature>
<evidence type="ECO:0000256" key="2">
    <source>
        <dbReference type="SAM" id="MobiDB-lite"/>
    </source>
</evidence>
<proteinExistence type="predicted"/>
<evidence type="ECO:0000313" key="3">
    <source>
        <dbReference type="EMBL" id="GMH46743.1"/>
    </source>
</evidence>
<dbReference type="EMBL" id="BRXZ01003070">
    <property type="protein sequence ID" value="GMH46743.1"/>
    <property type="molecule type" value="Genomic_DNA"/>
</dbReference>
<gene>
    <name evidence="3" type="ORF">TrRE_jg12060</name>
</gene>
<feature type="region of interest" description="Disordered" evidence="2">
    <location>
        <begin position="382"/>
        <end position="406"/>
    </location>
</feature>
<organism evidence="3 4">
    <name type="scientific">Triparma retinervis</name>
    <dbReference type="NCBI Taxonomy" id="2557542"/>
    <lineage>
        <taxon>Eukaryota</taxon>
        <taxon>Sar</taxon>
        <taxon>Stramenopiles</taxon>
        <taxon>Ochrophyta</taxon>
        <taxon>Bolidophyceae</taxon>
        <taxon>Parmales</taxon>
        <taxon>Triparmaceae</taxon>
        <taxon>Triparma</taxon>
    </lineage>
</organism>
<name>A0A9W7DKT8_9STRA</name>
<evidence type="ECO:0000313" key="4">
    <source>
        <dbReference type="Proteomes" id="UP001165082"/>
    </source>
</evidence>
<feature type="coiled-coil region" evidence="1">
    <location>
        <begin position="324"/>
        <end position="361"/>
    </location>
</feature>
<sequence length="931" mass="104621">MPTPKTNFIHSTFFEGRDPWERAHDGMVHAQKMMEHGDHMGVNRTQGHRIPVPGAGSLTNFVTTVRKVREVVDLHEEYATGGIHSLEKKKLEEEGEAEAQRDLQEIKRKVKRNQRRRSTTLEQRSMMIKKKKANALLTQERKAQQSHLLKNFFHEVEIASARVDTVLNKLDAAPIGMENELTRKIDAWKSELGLDDHPDIIPVRFDEPGQKKKVNHLEVELDRLQEDIEAEARTDQVKSVYYWALKKKEREKVAAVEEVRREEQAERERRYMEVKGEFDSYKEMVATLDTEIMQSGMNSNMESPSYIALTKKHEQKQAHLVEIIDRQQARINRQGSKNAELEDEEEELQNYLDELEACVHMSTGNPEIIEKTIHEIMVARKRNVASRQRKSEVNEDGPSGGGKRSRMSNFVAANAAAMGLRRRTTARRSTMLNADTANSELKMENKRLATQLAEMVKKAGMNLKDQETLREKISELKKICDVTFGVDERTNTLQNEIDDMDSLLYRFNAAKAVEGKVELGVLSEGKDHSFIPLNSREETIHSKLKDLVGNYEEDVKRLWEDVEKGNKDSGLVGLWSRSRDIDVRPLEELASLRNQIERTPKRVFYPQGDYVTSLLKKHIVPSLKDINALKTLCILNLVNATKEAGYKVDGGLSTELESCIVEGKRPAHHISDEAYSAVSSTLMVLGAPKTFRLGEVSHAKNQLENAALAFRAADMLHRLRCCLETLKMARAGGLRIDDAKWCGVQLVNAAITGAKPKVKVFRILHAACMMASVKYAKLVGIEVGKDLEKDCKKLLSSYEVGAGIDLIARMSWVLSLLVVTEVAPIRGEKVFGTKLAKGMLQSSVAEPGKALKVRDTKLIQAVLDDLYVGWKGDEGGGGGLEVILGALGAAERYINTECIEKTILEAEKTLKAAEAEAQGADGEEEQDEDED</sequence>
<dbReference type="OrthoDB" id="200595at2759"/>